<protein>
    <recommendedName>
        <fullName evidence="7">MPN domain-containing protein</fullName>
    </recommendedName>
</protein>
<keyword evidence="5" id="KW-0508">mRNA splicing</keyword>
<name>A0A6D2HNB5_9BRAS</name>
<sequence length="1561" mass="181763">MTRLWLKAEQERQHNYLKDGTPITADEAVAAYKTTYSWLEARKYSPIPFPPMSYKHDTKLLILSLERLKESYGGDVRLNQLQREELGLIEQAYDNPHETLARIKRHLLTQRKFKDVGIEFMDLYSCLIPVYTVDPLEKITDAYLDQYLWYEADKRHLFPNWIKPADSEPPPLLVYKWCQGINNLQGIWDTGDGQCVVMLQTKLEKLFENVDVTVLNRLLRLIVDPNIADYVTAKNNVVLSYKDMSHTNSYGLIRGLQFSSFLAQFYGLVLDLLLLGLTRANEIAGPPQKPNEFMTFWDTKVETRHPIRLYSRYVDKVHMMFKFTHEEARDLIQRYLRENPDPNNVNMVGYNNKECWPRDARMRLMKHDVNLGRSIFWDMKNRLPRSLTTLDWEHSFVSVYSKDNPNLLFSMCGFEVRILPKIRMSQEVFSNLGDGVWNLQNEQTKEKTAVAFLRVDEEQIQVFENRVRQILMSSGSTTFTKITNKWNTTLIGLMTYFREATLHTPELIDLLVKGESRIQTRIKIGLNSKMPSRFPPVVFYSPKELGGLGMLSMSHILIPQSDLRFSKQTDVGVTHFRSGMGHDEDMRIPNLFRYIQPWESEFIDSQRVWAEYALKRQEAQSQNRRLTLEDLEDSWDRGIPRINTLFQKDRHTLAYDKGWRVRTDFKKFQVLRQNPFWWTHQKHDGKLWNLNNYRTDVIQALGGVEGILEHTLFKGTYFPTWEGLFWEKASGFEESMKYKKLTNAQRSGLNQIPNRRFTLWWSPTINRANVYVGFQVQLDLTGIFMHGKIPTLKISLIQIFRAHMWQMIHEAVVMDLCQVLDQEMDSLEIETVQKETIHPRKSYKMNSSCADILLFSASKKWQVSKPSLISESETFGEKDSNKYWIDVQLRWGDYDSHDIERYTRAKFMDYTTDNMSLYPSPTGVMIGIDLAYNTYSCYGNWIPNMKPLLGRAMNKIMKSNPALHALRERIRKGLQLYSSEPTEPHLSSQNYGEIFSNQMIWFIDDTNVYRVSMHKTFEGNMKTKPINGAIFIFNPRTGQLFLKVIHTSVWAGQKRLSQLAKWKTAEEVAALMRSLPVEEQPKQVIVTRRGMLEPVQKHLIDFPNVVIKGSELQLPFQACLKIEKFGDLILKATEPQMFLFNIFDDWLTSISSYTAFSRLILILRALHVNNEKAKMLLKPDKSVITETHHVWPSLSNEQWIQVEVPLKDLILSDYAKKNNVNTSSLTQSEIRDIILGAEITPPSQQRQQIAEIEKQNKEVRQLTAVTTRTTNVYGDELIVTHVSPYEQTAFVSKTDWRVRAISATNLHLRVNHIYVNSHDVNETGYTYIMPKNILKKFIRIADLRVQIAGYLYGVSPLDNPQVKEIRCVVMAPQWGSHQQVHLPSSLPEHDFLNGLEPLGWMHTQPNELPQLSPQDVISHARFLENNKNHWDREKSIILTCSFTPGSCSLTSYKLTETGYEWGRLNQDQNSNHQGYLPTHYDKVPMLLSDKFLGFYMVPENGPWNFNFMGVKHTASMKYGVKLGDPKEYYDSEHRPTHFLEFSNMEEDNAGFGEMDHEDAFS</sequence>
<evidence type="ECO:0000256" key="2">
    <source>
        <dbReference type="ARBA" id="ARBA00022664"/>
    </source>
</evidence>
<dbReference type="CDD" id="cd13838">
    <property type="entry name" value="RNase_H_like_Prp8_IV"/>
    <property type="match status" value="1"/>
</dbReference>
<dbReference type="Gene3D" id="3.90.1570.40">
    <property type="match status" value="1"/>
</dbReference>
<dbReference type="Pfam" id="PF12134">
    <property type="entry name" value="PRP8_domainIV"/>
    <property type="match status" value="1"/>
</dbReference>
<keyword evidence="4" id="KW-0694">RNA-binding</keyword>
<gene>
    <name evidence="8" type="ORF">MERR_LOCUS4493</name>
</gene>
<dbReference type="InterPro" id="IPR019580">
    <property type="entry name" value="Prp8_U6-snRNA-bd"/>
</dbReference>
<dbReference type="FunFam" id="3.30.43.40:FF:000001">
    <property type="entry name" value="Pre-mRNA-processing-splicing factor 8"/>
    <property type="match status" value="1"/>
</dbReference>
<evidence type="ECO:0000256" key="4">
    <source>
        <dbReference type="ARBA" id="ARBA00022884"/>
    </source>
</evidence>
<dbReference type="InterPro" id="IPR037518">
    <property type="entry name" value="MPN"/>
</dbReference>
<proteinExistence type="predicted"/>
<accession>A0A6D2HNB5</accession>
<dbReference type="SUPFAM" id="SSF53098">
    <property type="entry name" value="Ribonuclease H-like"/>
    <property type="match status" value="2"/>
</dbReference>
<dbReference type="InterPro" id="IPR019581">
    <property type="entry name" value="Prp8_U5-snRNA-bd"/>
</dbReference>
<dbReference type="GO" id="GO:0030619">
    <property type="term" value="F:U1 snRNA binding"/>
    <property type="evidence" value="ECO:0007669"/>
    <property type="project" value="TreeGrafter"/>
</dbReference>
<dbReference type="EMBL" id="CACVBM020000310">
    <property type="protein sequence ID" value="CAA7017258.1"/>
    <property type="molecule type" value="Genomic_DNA"/>
</dbReference>
<dbReference type="FunFam" id="3.40.140.10:FF:000002">
    <property type="entry name" value="Pre-mRNA-processing-splicing factor 8"/>
    <property type="match status" value="1"/>
</dbReference>
<reference evidence="8" key="1">
    <citation type="submission" date="2020-01" db="EMBL/GenBank/DDBJ databases">
        <authorList>
            <person name="Mishra B."/>
        </authorList>
    </citation>
    <scope>NUCLEOTIDE SEQUENCE [LARGE SCALE GENOMIC DNA]</scope>
</reference>
<dbReference type="Gene3D" id="3.30.43.40">
    <property type="entry name" value="Pre-mRNA-processing-splicing factor 8, U5-snRNA-binding domain"/>
    <property type="match status" value="1"/>
</dbReference>
<dbReference type="GO" id="GO:0030623">
    <property type="term" value="F:U5 snRNA binding"/>
    <property type="evidence" value="ECO:0007669"/>
    <property type="project" value="InterPro"/>
</dbReference>
<comment type="subcellular location">
    <subcellularLocation>
        <location evidence="1">Nucleus</location>
    </subcellularLocation>
</comment>
<dbReference type="Pfam" id="PF10597">
    <property type="entry name" value="U5_2-snRNA_bdg"/>
    <property type="match status" value="1"/>
</dbReference>
<evidence type="ECO:0000259" key="7">
    <source>
        <dbReference type="PROSITE" id="PS50249"/>
    </source>
</evidence>
<keyword evidence="3" id="KW-0747">Spliceosome</keyword>
<evidence type="ECO:0000256" key="3">
    <source>
        <dbReference type="ARBA" id="ARBA00022728"/>
    </source>
</evidence>
<organism evidence="8 9">
    <name type="scientific">Microthlaspi erraticum</name>
    <dbReference type="NCBI Taxonomy" id="1685480"/>
    <lineage>
        <taxon>Eukaryota</taxon>
        <taxon>Viridiplantae</taxon>
        <taxon>Streptophyta</taxon>
        <taxon>Embryophyta</taxon>
        <taxon>Tracheophyta</taxon>
        <taxon>Spermatophyta</taxon>
        <taxon>Magnoliopsida</taxon>
        <taxon>eudicotyledons</taxon>
        <taxon>Gunneridae</taxon>
        <taxon>Pentapetalae</taxon>
        <taxon>rosids</taxon>
        <taxon>malvids</taxon>
        <taxon>Brassicales</taxon>
        <taxon>Brassicaceae</taxon>
        <taxon>Coluteocarpeae</taxon>
        <taxon>Microthlaspi</taxon>
    </lineage>
</organism>
<evidence type="ECO:0000256" key="5">
    <source>
        <dbReference type="ARBA" id="ARBA00023187"/>
    </source>
</evidence>
<dbReference type="GO" id="GO:0017070">
    <property type="term" value="F:U6 snRNA binding"/>
    <property type="evidence" value="ECO:0007669"/>
    <property type="project" value="InterPro"/>
</dbReference>
<dbReference type="GO" id="GO:0000974">
    <property type="term" value="C:Prp19 complex"/>
    <property type="evidence" value="ECO:0007669"/>
    <property type="project" value="UniProtKB-ARBA"/>
</dbReference>
<dbReference type="GO" id="GO:0071013">
    <property type="term" value="C:catalytic step 2 spliceosome"/>
    <property type="evidence" value="ECO:0007669"/>
    <property type="project" value="TreeGrafter"/>
</dbReference>
<dbReference type="Pfam" id="PF08084">
    <property type="entry name" value="PROCT"/>
    <property type="match status" value="1"/>
</dbReference>
<dbReference type="InterPro" id="IPR021983">
    <property type="entry name" value="PRP8_domainIV"/>
</dbReference>
<dbReference type="GO" id="GO:0005682">
    <property type="term" value="C:U5 snRNP"/>
    <property type="evidence" value="ECO:0007669"/>
    <property type="project" value="TreeGrafter"/>
</dbReference>
<dbReference type="FunFam" id="3.90.1570.40:FF:000001">
    <property type="entry name" value="Pre-mRNA-processing-splicing factor 8"/>
    <property type="match status" value="1"/>
</dbReference>
<dbReference type="GO" id="GO:0000393">
    <property type="term" value="P:spliceosomal conformational changes to generate catalytic conformation"/>
    <property type="evidence" value="ECO:0007669"/>
    <property type="project" value="UniProtKB-ARBA"/>
</dbReference>
<comment type="caution">
    <text evidence="8">The sequence shown here is derived from an EMBL/GenBank/DDBJ whole genome shotgun (WGS) entry which is preliminary data.</text>
</comment>
<dbReference type="Proteomes" id="UP000467841">
    <property type="component" value="Unassembled WGS sequence"/>
</dbReference>
<keyword evidence="9" id="KW-1185">Reference proteome</keyword>
<dbReference type="InterPro" id="IPR043173">
    <property type="entry name" value="Prp8_domainIV_fingers"/>
</dbReference>
<dbReference type="InterPro" id="IPR043172">
    <property type="entry name" value="Prp8_domainIV_palm"/>
</dbReference>
<dbReference type="InterPro" id="IPR012337">
    <property type="entry name" value="RNaseH-like_sf"/>
</dbReference>
<dbReference type="Pfam" id="PF01398">
    <property type="entry name" value="JAB"/>
    <property type="match status" value="1"/>
</dbReference>
<dbReference type="InterPro" id="IPR000555">
    <property type="entry name" value="JAMM/MPN+_dom"/>
</dbReference>
<dbReference type="PROSITE" id="PS50249">
    <property type="entry name" value="MPN"/>
    <property type="match status" value="1"/>
</dbReference>
<dbReference type="FunFam" id="3.30.420.230:FF:000001">
    <property type="entry name" value="Pre-mRNA-processing-splicing factor 8"/>
    <property type="match status" value="1"/>
</dbReference>
<keyword evidence="2" id="KW-0507">mRNA processing</keyword>
<dbReference type="PANTHER" id="PTHR11140:SF0">
    <property type="entry name" value="PRE-MRNA-PROCESSING-SPLICING FACTOR 8"/>
    <property type="match status" value="1"/>
</dbReference>
<dbReference type="InterPro" id="IPR019582">
    <property type="entry name" value="RRM_spliceosomal_PrP8"/>
</dbReference>
<dbReference type="GO" id="GO:0045292">
    <property type="term" value="P:mRNA cis splicing, via spliceosome"/>
    <property type="evidence" value="ECO:0007669"/>
    <property type="project" value="UniProtKB-ARBA"/>
</dbReference>
<evidence type="ECO:0000256" key="1">
    <source>
        <dbReference type="ARBA" id="ARBA00004123"/>
    </source>
</evidence>
<evidence type="ECO:0000256" key="6">
    <source>
        <dbReference type="ARBA" id="ARBA00023242"/>
    </source>
</evidence>
<dbReference type="GO" id="GO:0000244">
    <property type="term" value="P:spliceosomal tri-snRNP complex assembly"/>
    <property type="evidence" value="ECO:0007669"/>
    <property type="project" value="TreeGrafter"/>
</dbReference>
<dbReference type="OrthoDB" id="5548919at2759"/>
<evidence type="ECO:0000313" key="8">
    <source>
        <dbReference type="EMBL" id="CAA7017258.1"/>
    </source>
</evidence>
<evidence type="ECO:0000313" key="9">
    <source>
        <dbReference type="Proteomes" id="UP000467841"/>
    </source>
</evidence>
<feature type="domain" description="MPN" evidence="7">
    <location>
        <begin position="1326"/>
        <end position="1458"/>
    </location>
</feature>
<dbReference type="Pfam" id="PF10598">
    <property type="entry name" value="RRM_4"/>
    <property type="match status" value="1"/>
</dbReference>
<dbReference type="GO" id="GO:0030620">
    <property type="term" value="F:U2 snRNA binding"/>
    <property type="evidence" value="ECO:0007669"/>
    <property type="project" value="TreeGrafter"/>
</dbReference>
<dbReference type="InterPro" id="IPR012984">
    <property type="entry name" value="PROCT"/>
</dbReference>
<dbReference type="Pfam" id="PF10596">
    <property type="entry name" value="U6-snRNA_bdg"/>
    <property type="match status" value="1"/>
</dbReference>
<dbReference type="Gene3D" id="3.40.140.10">
    <property type="entry name" value="Cytidine Deaminase, domain 2"/>
    <property type="match status" value="1"/>
</dbReference>
<dbReference type="SMART" id="SM00232">
    <property type="entry name" value="JAB_MPN"/>
    <property type="match status" value="1"/>
</dbReference>
<dbReference type="FunFam" id="1.20.80.40:FF:000001">
    <property type="entry name" value="Pre-mRNA-processing-splicing factor 8"/>
    <property type="match status" value="1"/>
</dbReference>
<dbReference type="Gene3D" id="1.20.80.40">
    <property type="match status" value="1"/>
</dbReference>
<dbReference type="PANTHER" id="PTHR11140">
    <property type="entry name" value="PRE-MRNA SPLICING FACTOR PRP8"/>
    <property type="match status" value="1"/>
</dbReference>
<dbReference type="InterPro" id="IPR027652">
    <property type="entry name" value="PRP8"/>
</dbReference>
<dbReference type="GO" id="GO:0097157">
    <property type="term" value="F:pre-mRNA intronic binding"/>
    <property type="evidence" value="ECO:0007669"/>
    <property type="project" value="TreeGrafter"/>
</dbReference>
<keyword evidence="6" id="KW-0539">Nucleus</keyword>
<dbReference type="InterPro" id="IPR042516">
    <property type="entry name" value="Prp8_U5-snRNA-bd_sf"/>
</dbReference>
<dbReference type="GO" id="GO:0008237">
    <property type="term" value="F:metallopeptidase activity"/>
    <property type="evidence" value="ECO:0007669"/>
    <property type="project" value="InterPro"/>
</dbReference>
<dbReference type="CDD" id="cd08056">
    <property type="entry name" value="MPN_PRP8"/>
    <property type="match status" value="1"/>
</dbReference>
<dbReference type="Gene3D" id="3.30.420.230">
    <property type="match status" value="1"/>
</dbReference>